<evidence type="ECO:0000256" key="2">
    <source>
        <dbReference type="ARBA" id="ARBA00022475"/>
    </source>
</evidence>
<evidence type="ECO:0000256" key="7">
    <source>
        <dbReference type="ARBA" id="ARBA00023224"/>
    </source>
</evidence>
<keyword evidence="10" id="KW-1185">Reference proteome</keyword>
<dbReference type="Pfam" id="PF08395">
    <property type="entry name" value="7tm_7"/>
    <property type="match status" value="1"/>
</dbReference>
<dbReference type="GO" id="GO:0030425">
    <property type="term" value="C:dendrite"/>
    <property type="evidence" value="ECO:0007669"/>
    <property type="project" value="TreeGrafter"/>
</dbReference>
<reference evidence="9" key="1">
    <citation type="journal article" date="2023" name="IScience">
        <title>Live-bearing cockroach genome reveals convergent evolutionary mechanisms linked to viviparity in insects and beyond.</title>
        <authorList>
            <person name="Fouks B."/>
            <person name="Harrison M.C."/>
            <person name="Mikhailova A.A."/>
            <person name="Marchal E."/>
            <person name="English S."/>
            <person name="Carruthers M."/>
            <person name="Jennings E.C."/>
            <person name="Chiamaka E.L."/>
            <person name="Frigard R.A."/>
            <person name="Pippel M."/>
            <person name="Attardo G.M."/>
            <person name="Benoit J.B."/>
            <person name="Bornberg-Bauer E."/>
            <person name="Tobe S.S."/>
        </authorList>
    </citation>
    <scope>NUCLEOTIDE SEQUENCE</scope>
    <source>
        <strain evidence="9">Stay&amp;Tobe</strain>
    </source>
</reference>
<keyword evidence="5 8" id="KW-0472">Membrane</keyword>
<dbReference type="Proteomes" id="UP001233999">
    <property type="component" value="Unassembled WGS sequence"/>
</dbReference>
<gene>
    <name evidence="9" type="ORF">L9F63_004056</name>
</gene>
<organism evidence="9 10">
    <name type="scientific">Diploptera punctata</name>
    <name type="common">Pacific beetle cockroach</name>
    <dbReference type="NCBI Taxonomy" id="6984"/>
    <lineage>
        <taxon>Eukaryota</taxon>
        <taxon>Metazoa</taxon>
        <taxon>Ecdysozoa</taxon>
        <taxon>Arthropoda</taxon>
        <taxon>Hexapoda</taxon>
        <taxon>Insecta</taxon>
        <taxon>Pterygota</taxon>
        <taxon>Neoptera</taxon>
        <taxon>Polyneoptera</taxon>
        <taxon>Dictyoptera</taxon>
        <taxon>Blattodea</taxon>
        <taxon>Blaberoidea</taxon>
        <taxon>Blaberidae</taxon>
        <taxon>Diplopterinae</taxon>
        <taxon>Diploptera</taxon>
    </lineage>
</organism>
<evidence type="ECO:0000256" key="8">
    <source>
        <dbReference type="SAM" id="Phobius"/>
    </source>
</evidence>
<keyword evidence="7" id="KW-0807">Transducer</keyword>
<protein>
    <recommendedName>
        <fullName evidence="11">Gustatory receptor</fullName>
    </recommendedName>
</protein>
<evidence type="ECO:0000256" key="5">
    <source>
        <dbReference type="ARBA" id="ARBA00023136"/>
    </source>
</evidence>
<dbReference type="GO" id="GO:0008049">
    <property type="term" value="P:male courtship behavior"/>
    <property type="evidence" value="ECO:0007669"/>
    <property type="project" value="TreeGrafter"/>
</dbReference>
<evidence type="ECO:0000256" key="1">
    <source>
        <dbReference type="ARBA" id="ARBA00004651"/>
    </source>
</evidence>
<dbReference type="GO" id="GO:0043025">
    <property type="term" value="C:neuronal cell body"/>
    <property type="evidence" value="ECO:0007669"/>
    <property type="project" value="TreeGrafter"/>
</dbReference>
<dbReference type="InterPro" id="IPR013604">
    <property type="entry name" value="7TM_chemorcpt"/>
</dbReference>
<dbReference type="AlphaFoldDB" id="A0AAD7ZGH6"/>
<dbReference type="GO" id="GO:0007635">
    <property type="term" value="P:chemosensory behavior"/>
    <property type="evidence" value="ECO:0007669"/>
    <property type="project" value="TreeGrafter"/>
</dbReference>
<evidence type="ECO:0000256" key="3">
    <source>
        <dbReference type="ARBA" id="ARBA00022692"/>
    </source>
</evidence>
<dbReference type="GO" id="GO:0050909">
    <property type="term" value="P:sensory perception of taste"/>
    <property type="evidence" value="ECO:0007669"/>
    <property type="project" value="InterPro"/>
</dbReference>
<proteinExistence type="predicted"/>
<dbReference type="PANTHER" id="PTHR21143:SF133">
    <property type="entry name" value="GUSTATORY AND PHEROMONE RECEPTOR 32A-RELATED"/>
    <property type="match status" value="1"/>
</dbReference>
<dbReference type="EMBL" id="JASPKZ010008350">
    <property type="protein sequence ID" value="KAJ9580294.1"/>
    <property type="molecule type" value="Genomic_DNA"/>
</dbReference>
<evidence type="ECO:0000313" key="9">
    <source>
        <dbReference type="EMBL" id="KAJ9580294.1"/>
    </source>
</evidence>
<evidence type="ECO:0000256" key="4">
    <source>
        <dbReference type="ARBA" id="ARBA00022989"/>
    </source>
</evidence>
<evidence type="ECO:0000256" key="6">
    <source>
        <dbReference type="ARBA" id="ARBA00023170"/>
    </source>
</evidence>
<name>A0AAD7ZGH6_DIPPU</name>
<dbReference type="GO" id="GO:0030424">
    <property type="term" value="C:axon"/>
    <property type="evidence" value="ECO:0007669"/>
    <property type="project" value="TreeGrafter"/>
</dbReference>
<evidence type="ECO:0000313" key="10">
    <source>
        <dbReference type="Proteomes" id="UP001233999"/>
    </source>
</evidence>
<feature type="transmembrane region" description="Helical" evidence="8">
    <location>
        <begin position="78"/>
        <end position="104"/>
    </location>
</feature>
<dbReference type="GO" id="GO:0005886">
    <property type="term" value="C:plasma membrane"/>
    <property type="evidence" value="ECO:0007669"/>
    <property type="project" value="UniProtKB-SubCell"/>
</dbReference>
<sequence length="110" mass="12891">MGKQTFDSIYMISLQSLWIIKFSFKLMSITASCQSVYNEVDRTTVLVQKLLLLQGFEHETLKEIDRFSQQLLHRKIKFVALWFFDLDLSVLFTIIGGVTTYLVIVMQFKD</sequence>
<evidence type="ECO:0008006" key="11">
    <source>
        <dbReference type="Google" id="ProtNLM"/>
    </source>
</evidence>
<keyword evidence="2" id="KW-1003">Cell membrane</keyword>
<comment type="subcellular location">
    <subcellularLocation>
        <location evidence="1">Cell membrane</location>
        <topology evidence="1">Multi-pass membrane protein</topology>
    </subcellularLocation>
</comment>
<keyword evidence="4 8" id="KW-1133">Transmembrane helix</keyword>
<keyword evidence="6" id="KW-0675">Receptor</keyword>
<dbReference type="GO" id="GO:0007165">
    <property type="term" value="P:signal transduction"/>
    <property type="evidence" value="ECO:0007669"/>
    <property type="project" value="UniProtKB-KW"/>
</dbReference>
<keyword evidence="3 8" id="KW-0812">Transmembrane</keyword>
<dbReference type="PANTHER" id="PTHR21143">
    <property type="entry name" value="INVERTEBRATE GUSTATORY RECEPTOR"/>
    <property type="match status" value="1"/>
</dbReference>
<comment type="caution">
    <text evidence="9">The sequence shown here is derived from an EMBL/GenBank/DDBJ whole genome shotgun (WGS) entry which is preliminary data.</text>
</comment>
<accession>A0AAD7ZGH6</accession>
<reference evidence="9" key="2">
    <citation type="submission" date="2023-05" db="EMBL/GenBank/DDBJ databases">
        <authorList>
            <person name="Fouks B."/>
        </authorList>
    </citation>
    <scope>NUCLEOTIDE SEQUENCE</scope>
    <source>
        <strain evidence="9">Stay&amp;Tobe</strain>
        <tissue evidence="9">Testes</tissue>
    </source>
</reference>